<keyword evidence="3" id="KW-1185">Reference proteome</keyword>
<feature type="signal peptide" evidence="1">
    <location>
        <begin position="1"/>
        <end position="21"/>
    </location>
</feature>
<dbReference type="PANTHER" id="PTHR36573">
    <property type="entry name" value="INTERMEMBRANE PHOSPHOLIPID TRANSPORT SYSTEM BINDING PROTEIN MLAC"/>
    <property type="match status" value="1"/>
</dbReference>
<sequence>MITRFAAAAVAAVMSISTAIAGDHPEAEEFVIGLVTDLRAKAEAEGEGSAAVRATLEENLAAEQIGAFLLAGSAAKNATDEETATYQELFPRYIAAAYAEEIGQLTSREINVKASLERRPGDYIVQSVLVDKAGRPRADIDWRVRKLETGEHKLLDVLVERTSPLITRRQAFSSRVRDEGMEGLLTHMQETIAKGVTIEEEAE</sequence>
<proteinExistence type="predicted"/>
<evidence type="ECO:0000313" key="2">
    <source>
        <dbReference type="EMBL" id="NNU15706.1"/>
    </source>
</evidence>
<reference evidence="2 3" key="1">
    <citation type="submission" date="2020-05" db="EMBL/GenBank/DDBJ databases">
        <title>Parvularcula mediterraneae sp. nov., isolated from polypropylene straw from shallow seawater of the seashore of Laganas in Zakynthos island, Greece.</title>
        <authorList>
            <person name="Szabo I."/>
            <person name="Al-Omari J."/>
            <person name="Rado J."/>
            <person name="Szerdahelyi G.S."/>
        </authorList>
    </citation>
    <scope>NUCLEOTIDE SEQUENCE [LARGE SCALE GENOMIC DNA]</scope>
    <source>
        <strain evidence="2 3">ZS-1/3</strain>
    </source>
</reference>
<dbReference type="PANTHER" id="PTHR36573:SF1">
    <property type="entry name" value="INTERMEMBRANE PHOSPHOLIPID TRANSPORT SYSTEM BINDING PROTEIN MLAC"/>
    <property type="match status" value="1"/>
</dbReference>
<dbReference type="Pfam" id="PF05494">
    <property type="entry name" value="MlaC"/>
    <property type="match status" value="1"/>
</dbReference>
<accession>A0A7Y3RKH7</accession>
<dbReference type="InterPro" id="IPR008869">
    <property type="entry name" value="MlaC/ttg2D"/>
</dbReference>
<dbReference type="EMBL" id="JABFCX010000002">
    <property type="protein sequence ID" value="NNU15706.1"/>
    <property type="molecule type" value="Genomic_DNA"/>
</dbReference>
<comment type="caution">
    <text evidence="2">The sequence shown here is derived from an EMBL/GenBank/DDBJ whole genome shotgun (WGS) entry which is preliminary data.</text>
</comment>
<keyword evidence="1" id="KW-0732">Signal</keyword>
<protein>
    <submittedName>
        <fullName evidence="2">ABC transporter substrate-binding protein</fullName>
    </submittedName>
</protein>
<feature type="chain" id="PRO_5030795529" evidence="1">
    <location>
        <begin position="22"/>
        <end position="203"/>
    </location>
</feature>
<dbReference type="AlphaFoldDB" id="A0A7Y3RKH7"/>
<dbReference type="Proteomes" id="UP000536835">
    <property type="component" value="Unassembled WGS sequence"/>
</dbReference>
<organism evidence="2 3">
    <name type="scientific">Parvularcula mediterranea</name>
    <dbReference type="NCBI Taxonomy" id="2732508"/>
    <lineage>
        <taxon>Bacteria</taxon>
        <taxon>Pseudomonadati</taxon>
        <taxon>Pseudomonadota</taxon>
        <taxon>Alphaproteobacteria</taxon>
        <taxon>Parvularculales</taxon>
        <taxon>Parvularculaceae</taxon>
        <taxon>Parvularcula</taxon>
    </lineage>
</organism>
<dbReference type="Gene3D" id="3.10.450.710">
    <property type="entry name" value="Tgt2/MlaC"/>
    <property type="match status" value="1"/>
</dbReference>
<dbReference type="RefSeq" id="WP_173197351.1">
    <property type="nucleotide sequence ID" value="NZ_JABFCX010000002.1"/>
</dbReference>
<gene>
    <name evidence="2" type="ORF">HK107_05160</name>
</gene>
<dbReference type="InterPro" id="IPR042245">
    <property type="entry name" value="Tgt2/MlaC_sf"/>
</dbReference>
<name>A0A7Y3RKH7_9PROT</name>
<evidence type="ECO:0000256" key="1">
    <source>
        <dbReference type="SAM" id="SignalP"/>
    </source>
</evidence>
<evidence type="ECO:0000313" key="3">
    <source>
        <dbReference type="Proteomes" id="UP000536835"/>
    </source>
</evidence>